<dbReference type="GO" id="GO:0009007">
    <property type="term" value="F:site-specific DNA-methyltransferase (adenine-specific) activity"/>
    <property type="evidence" value="ECO:0007669"/>
    <property type="project" value="UniProtKB-EC"/>
</dbReference>
<evidence type="ECO:0000313" key="10">
    <source>
        <dbReference type="Proteomes" id="UP000051529"/>
    </source>
</evidence>
<dbReference type="PATRIC" id="fig|695563.3.peg.1374"/>
<keyword evidence="4" id="KW-0949">S-adenosyl-L-methionine</keyword>
<gene>
    <name evidence="9" type="ORF">IV44_GL001314</name>
</gene>
<accession>A0A0R2KPX9</accession>
<dbReference type="EC" id="2.1.1.72" evidence="1"/>
<dbReference type="AlphaFoldDB" id="A0A0R2KPX9"/>
<evidence type="ECO:0000256" key="3">
    <source>
        <dbReference type="ARBA" id="ARBA00022679"/>
    </source>
</evidence>
<evidence type="ECO:0000256" key="4">
    <source>
        <dbReference type="ARBA" id="ARBA00022691"/>
    </source>
</evidence>
<dbReference type="InterPro" id="IPR029063">
    <property type="entry name" value="SAM-dependent_MTases_sf"/>
</dbReference>
<dbReference type="EMBL" id="JQBQ01000045">
    <property type="protein sequence ID" value="KRN88317.1"/>
    <property type="molecule type" value="Genomic_DNA"/>
</dbReference>
<organism evidence="9 10">
    <name type="scientific">Lactobacillus amylovorus subsp. animalium DSM 16698</name>
    <dbReference type="NCBI Taxonomy" id="695563"/>
    <lineage>
        <taxon>Bacteria</taxon>
        <taxon>Bacillati</taxon>
        <taxon>Bacillota</taxon>
        <taxon>Bacilli</taxon>
        <taxon>Lactobacillales</taxon>
        <taxon>Lactobacillaceae</taxon>
        <taxon>Lactobacillus</taxon>
        <taxon>Lactobacillus amylovorus subsp. animalium</taxon>
    </lineage>
</organism>
<evidence type="ECO:0000256" key="1">
    <source>
        <dbReference type="ARBA" id="ARBA00011900"/>
    </source>
</evidence>
<dbReference type="Gene3D" id="3.40.50.150">
    <property type="entry name" value="Vaccinia Virus protein VP39"/>
    <property type="match status" value="1"/>
</dbReference>
<dbReference type="InterPro" id="IPR011639">
    <property type="entry name" value="MethylTrfase_TaqI-like_dom"/>
</dbReference>
<comment type="caution">
    <text evidence="9">The sequence shown here is derived from an EMBL/GenBank/DDBJ whole genome shotgun (WGS) entry which is preliminary data.</text>
</comment>
<evidence type="ECO:0000256" key="2">
    <source>
        <dbReference type="ARBA" id="ARBA00022603"/>
    </source>
</evidence>
<dbReference type="Proteomes" id="UP000051529">
    <property type="component" value="Unassembled WGS sequence"/>
</dbReference>
<evidence type="ECO:0000259" key="8">
    <source>
        <dbReference type="Pfam" id="PF07669"/>
    </source>
</evidence>
<keyword evidence="6" id="KW-0238">DNA-binding</keyword>
<comment type="catalytic activity">
    <reaction evidence="7">
        <text>a 2'-deoxyadenosine in DNA + S-adenosyl-L-methionine = an N(6)-methyl-2'-deoxyadenosine in DNA + S-adenosyl-L-homocysteine + H(+)</text>
        <dbReference type="Rhea" id="RHEA:15197"/>
        <dbReference type="Rhea" id="RHEA-COMP:12418"/>
        <dbReference type="Rhea" id="RHEA-COMP:12419"/>
        <dbReference type="ChEBI" id="CHEBI:15378"/>
        <dbReference type="ChEBI" id="CHEBI:57856"/>
        <dbReference type="ChEBI" id="CHEBI:59789"/>
        <dbReference type="ChEBI" id="CHEBI:90615"/>
        <dbReference type="ChEBI" id="CHEBI:90616"/>
        <dbReference type="EC" id="2.1.1.72"/>
    </reaction>
</comment>
<dbReference type="Pfam" id="PF07669">
    <property type="entry name" value="Eco57I"/>
    <property type="match status" value="1"/>
</dbReference>
<dbReference type="InterPro" id="IPR050953">
    <property type="entry name" value="N4_N6_ade-DNA_methylase"/>
</dbReference>
<evidence type="ECO:0000313" key="9">
    <source>
        <dbReference type="EMBL" id="KRN88317.1"/>
    </source>
</evidence>
<dbReference type="PROSITE" id="PS00092">
    <property type="entry name" value="N6_MTASE"/>
    <property type="match status" value="1"/>
</dbReference>
<dbReference type="InterPro" id="IPR002052">
    <property type="entry name" value="DNA_methylase_N6_adenine_CS"/>
</dbReference>
<evidence type="ECO:0000256" key="7">
    <source>
        <dbReference type="ARBA" id="ARBA00047942"/>
    </source>
</evidence>
<dbReference type="GO" id="GO:0032259">
    <property type="term" value="P:methylation"/>
    <property type="evidence" value="ECO:0007669"/>
    <property type="project" value="UniProtKB-KW"/>
</dbReference>
<dbReference type="CDD" id="cd02440">
    <property type="entry name" value="AdoMet_MTases"/>
    <property type="match status" value="1"/>
</dbReference>
<dbReference type="PRINTS" id="PR00507">
    <property type="entry name" value="N12N6MTFRASE"/>
</dbReference>
<keyword evidence="3" id="KW-0808">Transferase</keyword>
<dbReference type="SUPFAM" id="SSF53335">
    <property type="entry name" value="S-adenosyl-L-methionine-dependent methyltransferases"/>
    <property type="match status" value="1"/>
</dbReference>
<dbReference type="GO" id="GO:0009307">
    <property type="term" value="P:DNA restriction-modification system"/>
    <property type="evidence" value="ECO:0007669"/>
    <property type="project" value="UniProtKB-KW"/>
</dbReference>
<proteinExistence type="predicted"/>
<dbReference type="PANTHER" id="PTHR33841:SF6">
    <property type="entry name" value="TYPE II METHYLTRANSFERASE M.HINDII"/>
    <property type="match status" value="1"/>
</dbReference>
<evidence type="ECO:0000256" key="6">
    <source>
        <dbReference type="ARBA" id="ARBA00023125"/>
    </source>
</evidence>
<dbReference type="PANTHER" id="PTHR33841">
    <property type="entry name" value="DNA METHYLTRANSFERASE YEEA-RELATED"/>
    <property type="match status" value="1"/>
</dbReference>
<feature type="domain" description="Type II methyltransferase M.TaqI-like" evidence="8">
    <location>
        <begin position="55"/>
        <end position="219"/>
    </location>
</feature>
<reference evidence="9 10" key="1">
    <citation type="journal article" date="2015" name="Genome Announc.">
        <title>Expanding the biotechnology potential of lactobacilli through comparative genomics of 213 strains and associated genera.</title>
        <authorList>
            <person name="Sun Z."/>
            <person name="Harris H.M."/>
            <person name="McCann A."/>
            <person name="Guo C."/>
            <person name="Argimon S."/>
            <person name="Zhang W."/>
            <person name="Yang X."/>
            <person name="Jeffery I.B."/>
            <person name="Cooney J.C."/>
            <person name="Kagawa T.F."/>
            <person name="Liu W."/>
            <person name="Song Y."/>
            <person name="Salvetti E."/>
            <person name="Wrobel A."/>
            <person name="Rasinkangas P."/>
            <person name="Parkhill J."/>
            <person name="Rea M.C."/>
            <person name="O'Sullivan O."/>
            <person name="Ritari J."/>
            <person name="Douillard F.P."/>
            <person name="Paul Ross R."/>
            <person name="Yang R."/>
            <person name="Briner A.E."/>
            <person name="Felis G.E."/>
            <person name="de Vos W.M."/>
            <person name="Barrangou R."/>
            <person name="Klaenhammer T.R."/>
            <person name="Caufield P.W."/>
            <person name="Cui Y."/>
            <person name="Zhang H."/>
            <person name="O'Toole P.W."/>
        </authorList>
    </citation>
    <scope>NUCLEOTIDE SEQUENCE [LARGE SCALE GENOMIC DNA]</scope>
    <source>
        <strain evidence="9 10">DSM 16698</strain>
    </source>
</reference>
<keyword evidence="2" id="KW-0489">Methyltransferase</keyword>
<sequence length="480" mass="54966">MVGNIFKTKIGDGTLNIIGRADKVRLNTINKTSRNIREKYSQYLTPPETALTAVSMFSKTKNPKIDCLDLGAGTGILTVALYERFKNKINKIDAVEIDKVLSSILSKELSSLNIPYELIIGDAFTKTPNKKYDCIILNPPYKKMKADDARQKLLPCNVANLYAAFMLIGLTHLKKYGEMIAIVPRSWTNGQYFNAFRKYIFNNYSLDFMHIYGSRKDIFSDTNVLQETMIVKFSKQRQTHEIFVSYSESKSDNVKLNLYKADELINFNDLTVRVVPKSDKLPFSTIKAVGLCPSTGKIVDFRNKDSLYKDNPHLSDVYPLFYAGNFVENKILHPRNFGKPQWFLAKEPKQKRTLIQPGAYTIIKRFTSKEEKKRVVAYPLVIKNPVALENHLNFIHEGTSRKVVPLRSKRLAEGLALWCNSSLIDEWFRGISGSTQVNASDIKQFPCPTLKELEKMGRFWKWNLTQEEIDKIVEKNNGIK</sequence>
<evidence type="ECO:0000256" key="5">
    <source>
        <dbReference type="ARBA" id="ARBA00022747"/>
    </source>
</evidence>
<protein>
    <recommendedName>
        <fullName evidence="1">site-specific DNA-methyltransferase (adenine-specific)</fullName>
        <ecNumber evidence="1">2.1.1.72</ecNumber>
    </recommendedName>
</protein>
<dbReference type="GO" id="GO:0003677">
    <property type="term" value="F:DNA binding"/>
    <property type="evidence" value="ECO:0007669"/>
    <property type="project" value="UniProtKB-KW"/>
</dbReference>
<name>A0A0R2KPX9_LACAM</name>
<keyword evidence="5" id="KW-0680">Restriction system</keyword>